<protein>
    <submittedName>
        <fullName evidence="2">Uncharacterized protein</fullName>
    </submittedName>
</protein>
<dbReference type="EMBL" id="CATQJL010000316">
    <property type="protein sequence ID" value="CAJ0605438.1"/>
    <property type="molecule type" value="Genomic_DNA"/>
</dbReference>
<comment type="caution">
    <text evidence="2">The sequence shown here is derived from an EMBL/GenBank/DDBJ whole genome shotgun (WGS) entry which is preliminary data.</text>
</comment>
<accession>A0AA36H8E0</accession>
<proteinExistence type="predicted"/>
<name>A0AA36H8E0_CYLNA</name>
<dbReference type="AlphaFoldDB" id="A0AA36H8E0"/>
<reference evidence="2" key="1">
    <citation type="submission" date="2023-07" db="EMBL/GenBank/DDBJ databases">
        <authorList>
            <consortium name="CYATHOMIX"/>
        </authorList>
    </citation>
    <scope>NUCLEOTIDE SEQUENCE</scope>
    <source>
        <strain evidence="2">N/A</strain>
    </source>
</reference>
<feature type="region of interest" description="Disordered" evidence="1">
    <location>
        <begin position="64"/>
        <end position="141"/>
    </location>
</feature>
<organism evidence="2 3">
    <name type="scientific">Cylicocyclus nassatus</name>
    <name type="common">Nematode worm</name>
    <dbReference type="NCBI Taxonomy" id="53992"/>
    <lineage>
        <taxon>Eukaryota</taxon>
        <taxon>Metazoa</taxon>
        <taxon>Ecdysozoa</taxon>
        <taxon>Nematoda</taxon>
        <taxon>Chromadorea</taxon>
        <taxon>Rhabditida</taxon>
        <taxon>Rhabditina</taxon>
        <taxon>Rhabditomorpha</taxon>
        <taxon>Strongyloidea</taxon>
        <taxon>Strongylidae</taxon>
        <taxon>Cylicocyclus</taxon>
    </lineage>
</organism>
<feature type="compositionally biased region" description="Polar residues" evidence="1">
    <location>
        <begin position="64"/>
        <end position="116"/>
    </location>
</feature>
<dbReference type="Proteomes" id="UP001176961">
    <property type="component" value="Unassembled WGS sequence"/>
</dbReference>
<evidence type="ECO:0000313" key="3">
    <source>
        <dbReference type="Proteomes" id="UP001176961"/>
    </source>
</evidence>
<feature type="region of interest" description="Disordered" evidence="1">
    <location>
        <begin position="1"/>
        <end position="29"/>
    </location>
</feature>
<evidence type="ECO:0000313" key="2">
    <source>
        <dbReference type="EMBL" id="CAJ0605438.1"/>
    </source>
</evidence>
<sequence length="212" mass="23709">MEGKVLKRLQSFGPGGELNPPWTSERQTRSPCAIAAYQQETSTHSNAKDLEEQRLFHTQANIARINTRSRTATQDNNDSARSSPPETIYVRTSQGEKPMTSGETSTVKGETIQPTISDRESQANMGVASSEEPPKQTENEPDLCGALTSQVHRAKTRSYFVEALMGDEPWKKVDKYFVNLVFRIQILALLLFTINKPPHLNPANSAYIHYDT</sequence>
<evidence type="ECO:0000256" key="1">
    <source>
        <dbReference type="SAM" id="MobiDB-lite"/>
    </source>
</evidence>
<gene>
    <name evidence="2" type="ORF">CYNAS_LOCUS17421</name>
</gene>
<keyword evidence="3" id="KW-1185">Reference proteome</keyword>